<dbReference type="EMBL" id="BLQM01000024">
    <property type="protein sequence ID" value="GMH51989.1"/>
    <property type="molecule type" value="Genomic_DNA"/>
</dbReference>
<accession>A0A9W6ZCW4</accession>
<dbReference type="AlphaFoldDB" id="A0A9W6ZCW4"/>
<dbReference type="Pfam" id="PF11539">
    <property type="entry name" value="DUF3228"/>
    <property type="match status" value="1"/>
</dbReference>
<comment type="caution">
    <text evidence="1">The sequence shown here is derived from an EMBL/GenBank/DDBJ whole genome shotgun (WGS) entry which is preliminary data.</text>
</comment>
<evidence type="ECO:0000313" key="2">
    <source>
        <dbReference type="Proteomes" id="UP001162640"/>
    </source>
</evidence>
<protein>
    <submittedName>
        <fullName evidence="1">Uncharacterized protein</fullName>
    </submittedName>
</protein>
<dbReference type="Gene3D" id="3.30.2310.50">
    <property type="entry name" value="Protein of unknown function (DUF3228), domain 1"/>
    <property type="match status" value="2"/>
</dbReference>
<organism evidence="1 2">
    <name type="scientific">Triparma laevis f. inornata</name>
    <dbReference type="NCBI Taxonomy" id="1714386"/>
    <lineage>
        <taxon>Eukaryota</taxon>
        <taxon>Sar</taxon>
        <taxon>Stramenopiles</taxon>
        <taxon>Ochrophyta</taxon>
        <taxon>Bolidophyceae</taxon>
        <taxon>Parmales</taxon>
        <taxon>Triparmaceae</taxon>
        <taxon>Triparma</taxon>
    </lineage>
</organism>
<dbReference type="Proteomes" id="UP001162640">
    <property type="component" value="Unassembled WGS sequence"/>
</dbReference>
<reference evidence="2" key="1">
    <citation type="journal article" date="2023" name="Commun. Biol.">
        <title>Genome analysis of Parmales, the sister group of diatoms, reveals the evolutionary specialization of diatoms from phago-mixotrophs to photoautotrophs.</title>
        <authorList>
            <person name="Ban H."/>
            <person name="Sato S."/>
            <person name="Yoshikawa S."/>
            <person name="Yamada K."/>
            <person name="Nakamura Y."/>
            <person name="Ichinomiya M."/>
            <person name="Sato N."/>
            <person name="Blanc-Mathieu R."/>
            <person name="Endo H."/>
            <person name="Kuwata A."/>
            <person name="Ogata H."/>
        </authorList>
    </citation>
    <scope>NUCLEOTIDE SEQUENCE [LARGE SCALE GENOMIC DNA]</scope>
</reference>
<evidence type="ECO:0000313" key="1">
    <source>
        <dbReference type="EMBL" id="GMH51989.1"/>
    </source>
</evidence>
<sequence length="222" mass="24457">MSSSTSSSHVVTDQFAYRQFPESHADTSSSYGGSKMTTTCSAFEEVCNSYIDANGGLDCLKEGYAPFCKHIFIPVTTPSGLTLCSASVNYVEVNLSNESLLLTSYEARNDKELPVLTRYFPPNSIPPTSLPSATHLDVILYSRSQILKENIDTSTPSNPNHANTPWSIVSVKPQTVDYELPMNPITAMRNALGTEYGGSGKPIDREEYMKAVEFWKKYAIVK</sequence>
<dbReference type="InterPro" id="IPR021610">
    <property type="entry name" value="DUF3228"/>
</dbReference>
<dbReference type="PANTHER" id="PTHR38666:SF2">
    <property type="entry name" value="FLAGELLAR ASSOCIATED PROTEIN"/>
    <property type="match status" value="1"/>
</dbReference>
<dbReference type="PANTHER" id="PTHR38666">
    <property type="match status" value="1"/>
</dbReference>
<proteinExistence type="predicted"/>
<gene>
    <name evidence="1" type="ORF">TL16_g01133</name>
</gene>
<name>A0A9W6ZCW4_9STRA</name>